<organism evidence="2 3">
    <name type="scientific">Melghiribacillus thermohalophilus</name>
    <dbReference type="NCBI Taxonomy" id="1324956"/>
    <lineage>
        <taxon>Bacteria</taxon>
        <taxon>Bacillati</taxon>
        <taxon>Bacillota</taxon>
        <taxon>Bacilli</taxon>
        <taxon>Bacillales</taxon>
        <taxon>Bacillaceae</taxon>
        <taxon>Melghiribacillus</taxon>
    </lineage>
</organism>
<gene>
    <name evidence="2" type="ORF">EDD68_11435</name>
</gene>
<dbReference type="OrthoDB" id="9795813at2"/>
<dbReference type="GO" id="GO:0015234">
    <property type="term" value="F:thiamine transmembrane transporter activity"/>
    <property type="evidence" value="ECO:0007669"/>
    <property type="project" value="InterPro"/>
</dbReference>
<feature type="transmembrane region" description="Helical" evidence="1">
    <location>
        <begin position="165"/>
        <end position="184"/>
    </location>
</feature>
<feature type="transmembrane region" description="Helical" evidence="1">
    <location>
        <begin position="59"/>
        <end position="79"/>
    </location>
</feature>
<keyword evidence="1" id="KW-0472">Membrane</keyword>
<dbReference type="Pfam" id="PF09515">
    <property type="entry name" value="Thia_YuaJ"/>
    <property type="match status" value="1"/>
</dbReference>
<keyword evidence="3" id="KW-1185">Reference proteome</keyword>
<dbReference type="InterPro" id="IPR012651">
    <property type="entry name" value="Thia_Transptr_ThiT"/>
</dbReference>
<evidence type="ECO:0000313" key="2">
    <source>
        <dbReference type="EMBL" id="TCT20352.1"/>
    </source>
</evidence>
<dbReference type="GO" id="GO:0005886">
    <property type="term" value="C:plasma membrane"/>
    <property type="evidence" value="ECO:0007669"/>
    <property type="project" value="InterPro"/>
</dbReference>
<accession>A0A4V2V1A2</accession>
<feature type="transmembrane region" description="Helical" evidence="1">
    <location>
        <begin position="117"/>
        <end position="145"/>
    </location>
</feature>
<dbReference type="Proteomes" id="UP000294650">
    <property type="component" value="Unassembled WGS sequence"/>
</dbReference>
<dbReference type="AlphaFoldDB" id="A0A4V2V1A2"/>
<dbReference type="EMBL" id="SMAN01000014">
    <property type="protein sequence ID" value="TCT20352.1"/>
    <property type="molecule type" value="Genomic_DNA"/>
</dbReference>
<feature type="transmembrane region" description="Helical" evidence="1">
    <location>
        <begin position="7"/>
        <end position="27"/>
    </location>
</feature>
<keyword evidence="1" id="KW-0812">Transmembrane</keyword>
<proteinExistence type="predicted"/>
<comment type="caution">
    <text evidence="2">The sequence shown here is derived from an EMBL/GenBank/DDBJ whole genome shotgun (WGS) entry which is preliminary data.</text>
</comment>
<keyword evidence="1" id="KW-1133">Transmembrane helix</keyword>
<evidence type="ECO:0000313" key="3">
    <source>
        <dbReference type="Proteomes" id="UP000294650"/>
    </source>
</evidence>
<reference evidence="2 3" key="1">
    <citation type="submission" date="2019-03" db="EMBL/GenBank/DDBJ databases">
        <title>Genomic Encyclopedia of Type Strains, Phase IV (KMG-IV): sequencing the most valuable type-strain genomes for metagenomic binning, comparative biology and taxonomic classification.</title>
        <authorList>
            <person name="Goeker M."/>
        </authorList>
    </citation>
    <scope>NUCLEOTIDE SEQUENCE [LARGE SCALE GENOMIC DNA]</scope>
    <source>
        <strain evidence="2 3">DSM 25894</strain>
    </source>
</reference>
<dbReference type="RefSeq" id="WP_132372133.1">
    <property type="nucleotide sequence ID" value="NZ_SMAN01000014.1"/>
</dbReference>
<dbReference type="NCBIfam" id="TIGR02357">
    <property type="entry name" value="ECF_ThiT_YuaJ"/>
    <property type="match status" value="1"/>
</dbReference>
<name>A0A4V2V1A2_9BACI</name>
<dbReference type="Gene3D" id="1.10.1760.20">
    <property type="match status" value="1"/>
</dbReference>
<feature type="transmembrane region" description="Helical" evidence="1">
    <location>
        <begin position="85"/>
        <end position="105"/>
    </location>
</feature>
<feature type="transmembrane region" description="Helical" evidence="1">
    <location>
        <begin position="33"/>
        <end position="52"/>
    </location>
</feature>
<sequence length="192" mass="20924">MRKTNLLFLVESAIFSTLAYILDLFSMFLTSRFWPQGGSVSIAMLPIFIISYRWGLKGGLFSGFLLGMLQVVTGTAYVAQPVQGFIDYFLAFALVGFAGVFARQVQEGLQNGNIVKWATFAVFGVILGGSLRFLAHFVAGIAFFAEYAPEGQPVVIYSLVYNGGYMSISTIICAILSVMVLSAIPKKYFATA</sequence>
<evidence type="ECO:0000256" key="1">
    <source>
        <dbReference type="SAM" id="Phobius"/>
    </source>
</evidence>
<protein>
    <submittedName>
        <fullName evidence="2">Thiamine transporter</fullName>
    </submittedName>
</protein>